<reference evidence="2 3" key="1">
    <citation type="submission" date="2019-09" db="EMBL/GenBank/DDBJ databases">
        <authorList>
            <person name="Chen X.-Y."/>
        </authorList>
    </citation>
    <scope>NUCLEOTIDE SEQUENCE [LARGE SCALE GENOMIC DNA]</scope>
    <source>
        <strain evidence="2 3">NY5</strain>
    </source>
</reference>
<keyword evidence="1" id="KW-1133">Transmembrane helix</keyword>
<dbReference type="RefSeq" id="WP_149611319.1">
    <property type="nucleotide sequence ID" value="NZ_VTUX01000004.1"/>
</dbReference>
<proteinExistence type="predicted"/>
<dbReference type="Proteomes" id="UP000323708">
    <property type="component" value="Unassembled WGS sequence"/>
</dbReference>
<evidence type="ECO:0000313" key="3">
    <source>
        <dbReference type="Proteomes" id="UP000323708"/>
    </source>
</evidence>
<feature type="transmembrane region" description="Helical" evidence="1">
    <location>
        <begin position="209"/>
        <end position="231"/>
    </location>
</feature>
<keyword evidence="1" id="KW-0812">Transmembrane</keyword>
<feature type="transmembrane region" description="Helical" evidence="1">
    <location>
        <begin position="185"/>
        <end position="203"/>
    </location>
</feature>
<feature type="transmembrane region" description="Helical" evidence="1">
    <location>
        <begin position="87"/>
        <end position="106"/>
    </location>
</feature>
<sequence length="313" mass="35524">MDASLTETQPTAGRFAGALRRPPVLGLMLLLLMVAEKMLAHTYTVITIYVLPAPWKYWVPGLIGCLGVWLIIRGMGKDEVKGTIQGYLGAVLVWMSWFESGLPLLARYEEIPTFLPEEGNRMAGLLGEHVLLQASGIFCLVTLLFIMLNKDVRCRMLLWIRRRIGLEVVGKPTQGYRPNVARVAAFEYFYVTWFMYVVMLILIDPRLFGLYHPVTYIGSILIVMWGIYLAFKLTQQREVGLSIRYAIGTVGVLWFIPEMAALYEVLYEFYLYVDKHPVAMAVVLAVFIFILRVLWTTPIDAKTGRSASVSGRR</sequence>
<feature type="transmembrane region" description="Helical" evidence="1">
    <location>
        <begin position="126"/>
        <end position="148"/>
    </location>
</feature>
<feature type="transmembrane region" description="Helical" evidence="1">
    <location>
        <begin position="24"/>
        <end position="51"/>
    </location>
</feature>
<evidence type="ECO:0000256" key="1">
    <source>
        <dbReference type="SAM" id="Phobius"/>
    </source>
</evidence>
<gene>
    <name evidence="2" type="ORF">F0M18_10155</name>
</gene>
<feature type="transmembrane region" description="Helical" evidence="1">
    <location>
        <begin position="278"/>
        <end position="295"/>
    </location>
</feature>
<feature type="transmembrane region" description="Helical" evidence="1">
    <location>
        <begin position="243"/>
        <end position="266"/>
    </location>
</feature>
<feature type="transmembrane region" description="Helical" evidence="1">
    <location>
        <begin position="57"/>
        <end position="75"/>
    </location>
</feature>
<accession>A0A5B0WXY9</accession>
<protein>
    <submittedName>
        <fullName evidence="2">Uncharacterized protein</fullName>
    </submittedName>
</protein>
<evidence type="ECO:0000313" key="2">
    <source>
        <dbReference type="EMBL" id="KAA1191883.1"/>
    </source>
</evidence>
<comment type="caution">
    <text evidence="2">The sequence shown here is derived from an EMBL/GenBank/DDBJ whole genome shotgun (WGS) entry which is preliminary data.</text>
</comment>
<name>A0A5B0WXY9_9GAMM</name>
<organism evidence="2 3">
    <name type="scientific">Pseudohalioglobus sediminis</name>
    <dbReference type="NCBI Taxonomy" id="2606449"/>
    <lineage>
        <taxon>Bacteria</taxon>
        <taxon>Pseudomonadati</taxon>
        <taxon>Pseudomonadota</taxon>
        <taxon>Gammaproteobacteria</taxon>
        <taxon>Cellvibrionales</taxon>
        <taxon>Halieaceae</taxon>
        <taxon>Pseudohalioglobus</taxon>
    </lineage>
</organism>
<keyword evidence="3" id="KW-1185">Reference proteome</keyword>
<dbReference type="EMBL" id="VTUX01000004">
    <property type="protein sequence ID" value="KAA1191883.1"/>
    <property type="molecule type" value="Genomic_DNA"/>
</dbReference>
<dbReference type="AlphaFoldDB" id="A0A5B0WXY9"/>
<keyword evidence="1" id="KW-0472">Membrane</keyword>